<reference evidence="8 9" key="1">
    <citation type="submission" date="2018-04" db="EMBL/GenBank/DDBJ databases">
        <title>Pseudomonas sp. nov., isolated from mangrove soil.</title>
        <authorList>
            <person name="Chen C."/>
        </authorList>
    </citation>
    <scope>NUCLEOTIDE SEQUENCE [LARGE SCALE GENOMIC DNA]</scope>
    <source>
        <strain evidence="8 9">JCM 14246</strain>
    </source>
</reference>
<evidence type="ECO:0000256" key="5">
    <source>
        <dbReference type="SAM" id="MobiDB-lite"/>
    </source>
</evidence>
<evidence type="ECO:0000256" key="2">
    <source>
        <dbReference type="ARBA" id="ARBA00023125"/>
    </source>
</evidence>
<dbReference type="InterPro" id="IPR013762">
    <property type="entry name" value="Integrase-like_cat_sf"/>
</dbReference>
<feature type="domain" description="Core-binding (CB)" evidence="7">
    <location>
        <begin position="58"/>
        <end position="137"/>
    </location>
</feature>
<sequence length="352" mass="39739">MAIEQLPDGRWKVDVEPVKGKRFRKTLNTKAEAQRFEAKCRTECIQPRDWNPKPKDNRRLSEVIQRWYDLHGHAITSGLRRTNALKLMAKRLGDPIARKLTGSAVVDLRRRELESGAKPKSINNRLSYLKTVFNELYRLGDIDYSNPLANLKPLKFQEAQLTYLTVNQIKQLLDALEGSRSKSVRLVAELCLATGARWSEAEGLRPELVRNDTVTFVNTKSKRVRTVPITPDLAKRLAAHFEANSRFASCLRAFRIALKGSGIKLPRGQASHVLRHTFASHFVMNGGGILALKEILGHSSLTVTMRYAHLSPSHLRDAVRFNPLDGFDTSSTPRKKSRKKTLKNQSLDGDSP</sequence>
<evidence type="ECO:0000313" key="9">
    <source>
        <dbReference type="Proteomes" id="UP000244052"/>
    </source>
</evidence>
<dbReference type="Proteomes" id="UP000244052">
    <property type="component" value="Unassembled WGS sequence"/>
</dbReference>
<feature type="region of interest" description="Disordered" evidence="5">
    <location>
        <begin position="326"/>
        <end position="352"/>
    </location>
</feature>
<dbReference type="Pfam" id="PF24624">
    <property type="entry name" value="Int_N"/>
    <property type="match status" value="1"/>
</dbReference>
<dbReference type="SUPFAM" id="SSF56349">
    <property type="entry name" value="DNA breaking-rejoining enzymes"/>
    <property type="match status" value="1"/>
</dbReference>
<dbReference type="Pfam" id="PF00589">
    <property type="entry name" value="Phage_integrase"/>
    <property type="match status" value="1"/>
</dbReference>
<organism evidence="8 9">
    <name type="scientific">Ectopseudomonas oleovorans</name>
    <name type="common">Pseudomonas oleovorans</name>
    <dbReference type="NCBI Taxonomy" id="301"/>
    <lineage>
        <taxon>Bacteria</taxon>
        <taxon>Pseudomonadati</taxon>
        <taxon>Pseudomonadota</taxon>
        <taxon>Gammaproteobacteria</taxon>
        <taxon>Pseudomonadales</taxon>
        <taxon>Pseudomonadaceae</taxon>
        <taxon>Ectopseudomonas</taxon>
    </lineage>
</organism>
<dbReference type="InterPro" id="IPR011010">
    <property type="entry name" value="DNA_brk_join_enz"/>
</dbReference>
<dbReference type="GO" id="GO:0003677">
    <property type="term" value="F:DNA binding"/>
    <property type="evidence" value="ECO:0007669"/>
    <property type="project" value="UniProtKB-UniRule"/>
</dbReference>
<dbReference type="EMBL" id="QASO01000135">
    <property type="protein sequence ID" value="PTU76543.1"/>
    <property type="molecule type" value="Genomic_DNA"/>
</dbReference>
<evidence type="ECO:0000256" key="3">
    <source>
        <dbReference type="ARBA" id="ARBA00023172"/>
    </source>
</evidence>
<dbReference type="PROSITE" id="PS51900">
    <property type="entry name" value="CB"/>
    <property type="match status" value="1"/>
</dbReference>
<evidence type="ECO:0000259" key="7">
    <source>
        <dbReference type="PROSITE" id="PS51900"/>
    </source>
</evidence>
<dbReference type="GO" id="GO:0015074">
    <property type="term" value="P:DNA integration"/>
    <property type="evidence" value="ECO:0007669"/>
    <property type="project" value="UniProtKB-KW"/>
</dbReference>
<evidence type="ECO:0000313" key="8">
    <source>
        <dbReference type="EMBL" id="PTU76543.1"/>
    </source>
</evidence>
<keyword evidence="9" id="KW-1185">Reference proteome</keyword>
<dbReference type="PANTHER" id="PTHR30349">
    <property type="entry name" value="PHAGE INTEGRASE-RELATED"/>
    <property type="match status" value="1"/>
</dbReference>
<dbReference type="InterPro" id="IPR044068">
    <property type="entry name" value="CB"/>
</dbReference>
<dbReference type="Gene3D" id="1.10.150.130">
    <property type="match status" value="1"/>
</dbReference>
<keyword evidence="2 4" id="KW-0238">DNA-binding</keyword>
<protein>
    <submittedName>
        <fullName evidence="8">Integrase</fullName>
    </submittedName>
</protein>
<proteinExistence type="predicted"/>
<keyword evidence="3" id="KW-0233">DNA recombination</keyword>
<keyword evidence="1" id="KW-0229">DNA integration</keyword>
<dbReference type="PROSITE" id="PS51898">
    <property type="entry name" value="TYR_RECOMBINASE"/>
    <property type="match status" value="1"/>
</dbReference>
<evidence type="ECO:0000259" key="6">
    <source>
        <dbReference type="PROSITE" id="PS51898"/>
    </source>
</evidence>
<dbReference type="Gene3D" id="1.10.443.10">
    <property type="entry name" value="Intergrase catalytic core"/>
    <property type="match status" value="1"/>
</dbReference>
<evidence type="ECO:0000256" key="4">
    <source>
        <dbReference type="PROSITE-ProRule" id="PRU01248"/>
    </source>
</evidence>
<name>A0A2T5PFN3_ECTOL</name>
<comment type="caution">
    <text evidence="8">The sequence shown here is derived from an EMBL/GenBank/DDBJ whole genome shotgun (WGS) entry which is preliminary data.</text>
</comment>
<dbReference type="PANTHER" id="PTHR30349:SF93">
    <property type="entry name" value="FELS-2 PROPHAGE PROTEIN"/>
    <property type="match status" value="1"/>
</dbReference>
<feature type="compositionally biased region" description="Basic residues" evidence="5">
    <location>
        <begin position="333"/>
        <end position="342"/>
    </location>
</feature>
<dbReference type="RefSeq" id="WP_108235119.1">
    <property type="nucleotide sequence ID" value="NZ_QASO01000135.1"/>
</dbReference>
<dbReference type="CDD" id="cd00796">
    <property type="entry name" value="INT_Rci_Hp1_C"/>
    <property type="match status" value="1"/>
</dbReference>
<dbReference type="InterPro" id="IPR057084">
    <property type="entry name" value="Int_N"/>
</dbReference>
<evidence type="ECO:0000256" key="1">
    <source>
        <dbReference type="ARBA" id="ARBA00022908"/>
    </source>
</evidence>
<gene>
    <name evidence="8" type="ORF">DBO86_24475</name>
</gene>
<dbReference type="InterPro" id="IPR002104">
    <property type="entry name" value="Integrase_catalytic"/>
</dbReference>
<dbReference type="InterPro" id="IPR010998">
    <property type="entry name" value="Integrase_recombinase_N"/>
</dbReference>
<dbReference type="GO" id="GO:0006310">
    <property type="term" value="P:DNA recombination"/>
    <property type="evidence" value="ECO:0007669"/>
    <property type="project" value="UniProtKB-KW"/>
</dbReference>
<accession>A0A2T5PFN3</accession>
<dbReference type="AlphaFoldDB" id="A0A2T5PFN3"/>
<feature type="domain" description="Tyr recombinase" evidence="6">
    <location>
        <begin position="159"/>
        <end position="320"/>
    </location>
</feature>
<dbReference type="InterPro" id="IPR050090">
    <property type="entry name" value="Tyrosine_recombinase_XerCD"/>
</dbReference>